<keyword evidence="6" id="KW-0028">Amino-acid biosynthesis</keyword>
<dbReference type="GO" id="GO:0019346">
    <property type="term" value="P:transsulfuration"/>
    <property type="evidence" value="ECO:0007669"/>
    <property type="project" value="InterPro"/>
</dbReference>
<organism evidence="10 11">
    <name type="scientific">Toxocara canis</name>
    <name type="common">Canine roundworm</name>
    <dbReference type="NCBI Taxonomy" id="6265"/>
    <lineage>
        <taxon>Eukaryota</taxon>
        <taxon>Metazoa</taxon>
        <taxon>Ecdysozoa</taxon>
        <taxon>Nematoda</taxon>
        <taxon>Chromadorea</taxon>
        <taxon>Rhabditida</taxon>
        <taxon>Spirurina</taxon>
        <taxon>Ascaridomorpha</taxon>
        <taxon>Ascaridoidea</taxon>
        <taxon>Toxocaridae</taxon>
        <taxon>Toxocara</taxon>
    </lineage>
</organism>
<dbReference type="PANTHER" id="PTHR11808:SF15">
    <property type="entry name" value="CYSTATHIONINE GAMMA-LYASE"/>
    <property type="match status" value="1"/>
</dbReference>
<gene>
    <name evidence="10" type="primary">cth-2</name>
    <name evidence="10" type="ORF">Tcan_15264</name>
</gene>
<evidence type="ECO:0000256" key="2">
    <source>
        <dbReference type="ARBA" id="ARBA00005038"/>
    </source>
</evidence>
<comment type="caution">
    <text evidence="10">The sequence shown here is derived from an EMBL/GenBank/DDBJ whole genome shotgun (WGS) entry which is preliminary data.</text>
</comment>
<protein>
    <recommendedName>
        <fullName evidence="4">cystathionine gamma-lyase</fullName>
        <ecNumber evidence="4">4.4.1.1</ecNumber>
    </recommendedName>
    <alternativeName>
        <fullName evidence="7">Gamma-cystathionase</fullName>
    </alternativeName>
</protein>
<dbReference type="SUPFAM" id="SSF53383">
    <property type="entry name" value="PLP-dependent transferases"/>
    <property type="match status" value="1"/>
</dbReference>
<keyword evidence="5 8" id="KW-0663">Pyridoxal phosphate</keyword>
<comment type="similarity">
    <text evidence="3 8">Belongs to the trans-sulfuration enzymes family.</text>
</comment>
<dbReference type="PANTHER" id="PTHR11808">
    <property type="entry name" value="TRANS-SULFURATION ENZYME FAMILY MEMBER"/>
    <property type="match status" value="1"/>
</dbReference>
<evidence type="ECO:0000256" key="9">
    <source>
        <dbReference type="SAM" id="MobiDB-lite"/>
    </source>
</evidence>
<evidence type="ECO:0000313" key="11">
    <source>
        <dbReference type="Proteomes" id="UP000031036"/>
    </source>
</evidence>
<feature type="region of interest" description="Disordered" evidence="9">
    <location>
        <begin position="227"/>
        <end position="247"/>
    </location>
</feature>
<evidence type="ECO:0000256" key="3">
    <source>
        <dbReference type="ARBA" id="ARBA00009077"/>
    </source>
</evidence>
<dbReference type="EC" id="4.4.1.1" evidence="4"/>
<dbReference type="GO" id="GO:0005737">
    <property type="term" value="C:cytoplasm"/>
    <property type="evidence" value="ECO:0007669"/>
    <property type="project" value="TreeGrafter"/>
</dbReference>
<dbReference type="GO" id="GO:0004123">
    <property type="term" value="F:cystathionine gamma-lyase activity"/>
    <property type="evidence" value="ECO:0007669"/>
    <property type="project" value="TreeGrafter"/>
</dbReference>
<comment type="pathway">
    <text evidence="2">Amino-acid biosynthesis; L-cysteine biosynthesis; L-cysteine from L-homocysteine and L-serine: step 2/2.</text>
</comment>
<reference evidence="10 11" key="1">
    <citation type="submission" date="2014-11" db="EMBL/GenBank/DDBJ databases">
        <title>Genetic blueprint of the zoonotic pathogen Toxocara canis.</title>
        <authorList>
            <person name="Zhu X.-Q."/>
            <person name="Korhonen P.K."/>
            <person name="Cai H."/>
            <person name="Young N.D."/>
            <person name="Nejsum P."/>
            <person name="von Samson-Himmelstjerna G."/>
            <person name="Boag P.R."/>
            <person name="Tan P."/>
            <person name="Li Q."/>
            <person name="Min J."/>
            <person name="Yang Y."/>
            <person name="Wang X."/>
            <person name="Fang X."/>
            <person name="Hall R.S."/>
            <person name="Hofmann A."/>
            <person name="Sternberg P.W."/>
            <person name="Jex A.R."/>
            <person name="Gasser R.B."/>
        </authorList>
    </citation>
    <scope>NUCLEOTIDE SEQUENCE [LARGE SCALE GENOMIC DNA]</scope>
    <source>
        <strain evidence="10">PN_DK_2014</strain>
    </source>
</reference>
<name>A0A0B2VE28_TOXCA</name>
<evidence type="ECO:0000313" key="10">
    <source>
        <dbReference type="EMBL" id="KHN81766.1"/>
    </source>
</evidence>
<dbReference type="FunFam" id="3.40.640.10:FF:000009">
    <property type="entry name" value="Cystathionine gamma-synthase homolog"/>
    <property type="match status" value="1"/>
</dbReference>
<dbReference type="CDD" id="cd00614">
    <property type="entry name" value="CGS_like"/>
    <property type="match status" value="1"/>
</dbReference>
<dbReference type="Gene3D" id="3.40.640.10">
    <property type="entry name" value="Type I PLP-dependent aspartate aminotransferase-like (Major domain)"/>
    <property type="match status" value="1"/>
</dbReference>
<proteinExistence type="inferred from homology"/>
<dbReference type="OrthoDB" id="3512640at2759"/>
<dbReference type="FunFam" id="3.90.1150.10:FF:000008">
    <property type="entry name" value="Cystathionine gamma-synthase"/>
    <property type="match status" value="1"/>
</dbReference>
<dbReference type="InterPro" id="IPR015422">
    <property type="entry name" value="PyrdxlP-dep_Trfase_small"/>
</dbReference>
<dbReference type="PROSITE" id="PS00868">
    <property type="entry name" value="CYS_MET_METAB_PP"/>
    <property type="match status" value="1"/>
</dbReference>
<dbReference type="InterPro" id="IPR054542">
    <property type="entry name" value="Cys_met_metab_PP"/>
</dbReference>
<evidence type="ECO:0000256" key="5">
    <source>
        <dbReference type="ARBA" id="ARBA00022898"/>
    </source>
</evidence>
<dbReference type="EMBL" id="JPKZ01001474">
    <property type="protein sequence ID" value="KHN81766.1"/>
    <property type="molecule type" value="Genomic_DNA"/>
</dbReference>
<dbReference type="InterPro" id="IPR000277">
    <property type="entry name" value="Cys/Met-Metab_PyrdxlP-dep_enz"/>
</dbReference>
<dbReference type="Gene3D" id="3.90.1150.10">
    <property type="entry name" value="Aspartate Aminotransferase, domain 1"/>
    <property type="match status" value="1"/>
</dbReference>
<dbReference type="Proteomes" id="UP000031036">
    <property type="component" value="Unassembled WGS sequence"/>
</dbReference>
<evidence type="ECO:0000256" key="1">
    <source>
        <dbReference type="ARBA" id="ARBA00001933"/>
    </source>
</evidence>
<keyword evidence="11" id="KW-1185">Reference proteome</keyword>
<dbReference type="STRING" id="6265.A0A0B2VE28"/>
<dbReference type="AlphaFoldDB" id="A0A0B2VE28"/>
<evidence type="ECO:0000256" key="7">
    <source>
        <dbReference type="ARBA" id="ARBA00029853"/>
    </source>
</evidence>
<dbReference type="OMA" id="QHVRIAI"/>
<evidence type="ECO:0000256" key="8">
    <source>
        <dbReference type="RuleBase" id="RU362118"/>
    </source>
</evidence>
<feature type="compositionally biased region" description="Basic and acidic residues" evidence="9">
    <location>
        <begin position="230"/>
        <end position="243"/>
    </location>
</feature>
<dbReference type="InterPro" id="IPR015421">
    <property type="entry name" value="PyrdxlP-dep_Trfase_major"/>
</dbReference>
<sequence>MIDIILSLWLNESYKGVLYFQKMVISGGSHSCVLVNDSEELRADCDSLLSSSECSVFDKLTRIRRQNEGCNIFFALGNDRVFGPYSGSVKRTPLKSVYFDDTVIRMFFFEEQRLLARKKYYLCVNLINVEGRKMRRNIGYVGNSIVEIGGGNSVKFTFDAFGGNGERCKLPDIGYHSRTQQSQQHSISSAVSMSDHFPHFGTSAVHVGQEPEQWDMNQVIPPISLSTTYKQDRPGEPKVHDYSRAGNPTRDVLQKNLAALEDGEYCRVFASGLAASMAMANMLKCGDHILCSDDVYGGTQRFFRRVSVPRHGLLASFVDMTDLNAFEAALQKNTKMVWVESPSNPLLKVVDIAEIVAAVKKYNSEIVVVVDNTFMSPYFQRPLSLGADVVVHSITKYINGHSDVIMGAVMTNSKPIDEHLFFMQLAIGAIPSAFDCFLVNRGVKTMHLRMKAHMENATQVARFLESNPRVLRVLYPELESHPQHKVHKKQAKGMSGMVSFYLRGGLEESREFLANLKIFTLAESLGGFESLAELPAIMTHASVPPEDRSKLGITDNLIRLSVGIEDVDDLIQDLDQALKKGIPKLPKESL</sequence>
<dbReference type="UniPathway" id="UPA00136">
    <property type="reaction ID" value="UER00202"/>
</dbReference>
<comment type="cofactor">
    <cofactor evidence="1 8">
        <name>pyridoxal 5'-phosphate</name>
        <dbReference type="ChEBI" id="CHEBI:597326"/>
    </cofactor>
</comment>
<keyword evidence="10" id="KW-0456">Lyase</keyword>
<dbReference type="GO" id="GO:0019343">
    <property type="term" value="P:cysteine biosynthetic process via cystathionine"/>
    <property type="evidence" value="ECO:0007669"/>
    <property type="project" value="TreeGrafter"/>
</dbReference>
<keyword evidence="6" id="KW-0198">Cysteine biosynthesis</keyword>
<evidence type="ECO:0000256" key="6">
    <source>
        <dbReference type="ARBA" id="ARBA00023192"/>
    </source>
</evidence>
<evidence type="ECO:0000256" key="4">
    <source>
        <dbReference type="ARBA" id="ARBA00012085"/>
    </source>
</evidence>
<accession>A0A0B2VE28</accession>
<dbReference type="InterPro" id="IPR015424">
    <property type="entry name" value="PyrdxlP-dep_Trfase"/>
</dbReference>
<dbReference type="GO" id="GO:0030170">
    <property type="term" value="F:pyridoxal phosphate binding"/>
    <property type="evidence" value="ECO:0007669"/>
    <property type="project" value="InterPro"/>
</dbReference>
<dbReference type="Pfam" id="PF01053">
    <property type="entry name" value="Cys_Met_Meta_PP"/>
    <property type="match status" value="1"/>
</dbReference>